<evidence type="ECO:0000256" key="10">
    <source>
        <dbReference type="PROSITE-ProRule" id="PRU01360"/>
    </source>
</evidence>
<dbReference type="EMBL" id="JALPRX010000006">
    <property type="protein sequence ID" value="MCK8783070.1"/>
    <property type="molecule type" value="Genomic_DNA"/>
</dbReference>
<keyword evidence="16" id="KW-1185">Reference proteome</keyword>
<keyword evidence="9 10" id="KW-0998">Cell outer membrane</keyword>
<dbReference type="Gene3D" id="2.40.170.20">
    <property type="entry name" value="TonB-dependent receptor, beta-barrel domain"/>
    <property type="match status" value="1"/>
</dbReference>
<accession>A0A9X1Y4T2</accession>
<evidence type="ECO:0000256" key="3">
    <source>
        <dbReference type="ARBA" id="ARBA00022452"/>
    </source>
</evidence>
<sequence>MRRAAIAGLLAALPPALAHKAAAQAVPAQIVPAQTVPAQTVPARTAQAQAAADQSAGLPTPQGATLGEVVTTATARPEERVRLTGTVQVIDEARILRSTASSLTDLLAENAVGFFSEWTPGQTSINIRGGATDGQGRDFRSQVLVLINGRRAGTANLSKLSPADVLRIEILRGPASVIYGSQAIGGVINIIMRDGRNSPGGFGEMEAGSFATLGARARYGYERDGTAAYLGVAGGLRGDYGVGGGGREANTGFQRGGATAAVGAPLGGRDAPFGRIDVMARTDGIYDAGFRGSGANTISRDDRENASLDVAWTGATADARLSWNLQGYAVRDQDIFRWASPVIRSGNNPAPGTLSDYNWRTLDIIGLRAQPRVRLWQGNELLLGFDAEYSELRSTRTRVALPGGPAGQVAPYDNNEDDTVFGFYAEDSQRLFDDRLTLRAGIRYTVGETKFVGTPNLANFRSRTADYDATTFSVGATYQALDWLALRTGYSTGFRAPTATELAADFTAVGGGRTFGNPNLKPETSHQWEVGATASGGPASLDLALFQNVIQDRITTRLRSGVANTSDYVNNSGDVVVRGVEAQFNTDLARLFALPGPWRWTGYLNAAWNFDMEDRGAVATLNRHVVERMYRYQGAVGMIFGARDWDVSATGILRGPMYYNTEENLLVPQAEPTREYVHEKKPFWVVNMRANWRVLPNVTLWGAVNNLLDVNQHPIFIGLDRTPYLLDQRFSNGGYGTSMPGRAFLAGLQLRF</sequence>
<evidence type="ECO:0000313" key="15">
    <source>
        <dbReference type="EMBL" id="MCK8783070.1"/>
    </source>
</evidence>
<evidence type="ECO:0000256" key="4">
    <source>
        <dbReference type="ARBA" id="ARBA00022692"/>
    </source>
</evidence>
<name>A0A9X1Y4T2_9PROT</name>
<keyword evidence="5 12" id="KW-0732">Signal</keyword>
<keyword evidence="4 10" id="KW-0812">Transmembrane</keyword>
<dbReference type="CDD" id="cd01347">
    <property type="entry name" value="ligand_gated_channel"/>
    <property type="match status" value="1"/>
</dbReference>
<dbReference type="SUPFAM" id="SSF56935">
    <property type="entry name" value="Porins"/>
    <property type="match status" value="1"/>
</dbReference>
<feature type="chain" id="PRO_5040936521" evidence="12">
    <location>
        <begin position="19"/>
        <end position="752"/>
    </location>
</feature>
<feature type="domain" description="TonB-dependent receptor-like beta-barrel" evidence="13">
    <location>
        <begin position="250"/>
        <end position="707"/>
    </location>
</feature>
<dbReference type="GO" id="GO:0015344">
    <property type="term" value="F:siderophore uptake transmembrane transporter activity"/>
    <property type="evidence" value="ECO:0007669"/>
    <property type="project" value="TreeGrafter"/>
</dbReference>
<evidence type="ECO:0000256" key="9">
    <source>
        <dbReference type="ARBA" id="ARBA00023237"/>
    </source>
</evidence>
<feature type="domain" description="TonB-dependent receptor plug" evidence="14">
    <location>
        <begin position="83"/>
        <end position="187"/>
    </location>
</feature>
<dbReference type="InterPro" id="IPR012910">
    <property type="entry name" value="Plug_dom"/>
</dbReference>
<proteinExistence type="inferred from homology"/>
<dbReference type="RefSeq" id="WP_248665192.1">
    <property type="nucleotide sequence ID" value="NZ_JALPRX010000006.1"/>
</dbReference>
<feature type="signal peptide" evidence="12">
    <location>
        <begin position="1"/>
        <end position="18"/>
    </location>
</feature>
<gene>
    <name evidence="15" type="ORF">M0638_01575</name>
</gene>
<dbReference type="Proteomes" id="UP001139516">
    <property type="component" value="Unassembled WGS sequence"/>
</dbReference>
<dbReference type="PANTHER" id="PTHR30069:SF29">
    <property type="entry name" value="HEMOGLOBIN AND HEMOGLOBIN-HAPTOGLOBIN-BINDING PROTEIN 1-RELATED"/>
    <property type="match status" value="1"/>
</dbReference>
<comment type="subcellular location">
    <subcellularLocation>
        <location evidence="1 10">Cell outer membrane</location>
        <topology evidence="1 10">Multi-pass membrane protein</topology>
    </subcellularLocation>
</comment>
<evidence type="ECO:0000256" key="12">
    <source>
        <dbReference type="SAM" id="SignalP"/>
    </source>
</evidence>
<dbReference type="GO" id="GO:0009279">
    <property type="term" value="C:cell outer membrane"/>
    <property type="evidence" value="ECO:0007669"/>
    <property type="project" value="UniProtKB-SubCell"/>
</dbReference>
<dbReference type="Pfam" id="PF00593">
    <property type="entry name" value="TonB_dep_Rec_b-barrel"/>
    <property type="match status" value="1"/>
</dbReference>
<dbReference type="InterPro" id="IPR036942">
    <property type="entry name" value="Beta-barrel_TonB_sf"/>
</dbReference>
<evidence type="ECO:0000259" key="14">
    <source>
        <dbReference type="Pfam" id="PF07715"/>
    </source>
</evidence>
<reference evidence="15" key="1">
    <citation type="submission" date="2022-04" db="EMBL/GenBank/DDBJ databases">
        <title>Roseomonas acroporae sp. nov., isolated from coral Acropora digitifera.</title>
        <authorList>
            <person name="Sun H."/>
        </authorList>
    </citation>
    <scope>NUCLEOTIDE SEQUENCE</scope>
    <source>
        <strain evidence="15">NAR14</strain>
    </source>
</reference>
<keyword evidence="6 11" id="KW-0798">TonB box</keyword>
<evidence type="ECO:0000256" key="6">
    <source>
        <dbReference type="ARBA" id="ARBA00023077"/>
    </source>
</evidence>
<evidence type="ECO:0000259" key="13">
    <source>
        <dbReference type="Pfam" id="PF00593"/>
    </source>
</evidence>
<dbReference type="GO" id="GO:0044718">
    <property type="term" value="P:siderophore transmembrane transport"/>
    <property type="evidence" value="ECO:0007669"/>
    <property type="project" value="TreeGrafter"/>
</dbReference>
<keyword evidence="3 10" id="KW-1134">Transmembrane beta strand</keyword>
<comment type="similarity">
    <text evidence="10 11">Belongs to the TonB-dependent receptor family.</text>
</comment>
<dbReference type="AlphaFoldDB" id="A0A9X1Y4T2"/>
<dbReference type="InterPro" id="IPR037066">
    <property type="entry name" value="Plug_dom_sf"/>
</dbReference>
<evidence type="ECO:0000256" key="8">
    <source>
        <dbReference type="ARBA" id="ARBA00023170"/>
    </source>
</evidence>
<dbReference type="PANTHER" id="PTHR30069">
    <property type="entry name" value="TONB-DEPENDENT OUTER MEMBRANE RECEPTOR"/>
    <property type="match status" value="1"/>
</dbReference>
<dbReference type="InterPro" id="IPR000531">
    <property type="entry name" value="Beta-barrel_TonB"/>
</dbReference>
<evidence type="ECO:0000256" key="2">
    <source>
        <dbReference type="ARBA" id="ARBA00022448"/>
    </source>
</evidence>
<keyword evidence="7 10" id="KW-0472">Membrane</keyword>
<evidence type="ECO:0000256" key="7">
    <source>
        <dbReference type="ARBA" id="ARBA00023136"/>
    </source>
</evidence>
<keyword evidence="2 10" id="KW-0813">Transport</keyword>
<dbReference type="InterPro" id="IPR039426">
    <property type="entry name" value="TonB-dep_rcpt-like"/>
</dbReference>
<keyword evidence="8 15" id="KW-0675">Receptor</keyword>
<evidence type="ECO:0000256" key="11">
    <source>
        <dbReference type="RuleBase" id="RU003357"/>
    </source>
</evidence>
<evidence type="ECO:0000256" key="1">
    <source>
        <dbReference type="ARBA" id="ARBA00004571"/>
    </source>
</evidence>
<evidence type="ECO:0000313" key="16">
    <source>
        <dbReference type="Proteomes" id="UP001139516"/>
    </source>
</evidence>
<dbReference type="Pfam" id="PF07715">
    <property type="entry name" value="Plug"/>
    <property type="match status" value="1"/>
</dbReference>
<organism evidence="15 16">
    <name type="scientific">Roseomonas acroporae</name>
    <dbReference type="NCBI Taxonomy" id="2937791"/>
    <lineage>
        <taxon>Bacteria</taxon>
        <taxon>Pseudomonadati</taxon>
        <taxon>Pseudomonadota</taxon>
        <taxon>Alphaproteobacteria</taxon>
        <taxon>Acetobacterales</taxon>
        <taxon>Roseomonadaceae</taxon>
        <taxon>Roseomonas</taxon>
    </lineage>
</organism>
<protein>
    <submittedName>
        <fullName evidence="15">TonB-dependent receptor</fullName>
    </submittedName>
</protein>
<dbReference type="PROSITE" id="PS52016">
    <property type="entry name" value="TONB_DEPENDENT_REC_3"/>
    <property type="match status" value="1"/>
</dbReference>
<comment type="caution">
    <text evidence="15">The sequence shown here is derived from an EMBL/GenBank/DDBJ whole genome shotgun (WGS) entry which is preliminary data.</text>
</comment>
<evidence type="ECO:0000256" key="5">
    <source>
        <dbReference type="ARBA" id="ARBA00022729"/>
    </source>
</evidence>
<dbReference type="Gene3D" id="2.170.130.10">
    <property type="entry name" value="TonB-dependent receptor, plug domain"/>
    <property type="match status" value="1"/>
</dbReference>